<feature type="compositionally biased region" description="Basic and acidic residues" evidence="4">
    <location>
        <begin position="157"/>
        <end position="178"/>
    </location>
</feature>
<evidence type="ECO:0000256" key="3">
    <source>
        <dbReference type="PROSITE-ProRule" id="PRU00267"/>
    </source>
</evidence>
<comment type="caution">
    <text evidence="6">The sequence shown here is derived from an EMBL/GenBank/DDBJ whole genome shotgun (WGS) entry which is preliminary data.</text>
</comment>
<feature type="domain" description="HMG box" evidence="5">
    <location>
        <begin position="15"/>
        <end position="83"/>
    </location>
</feature>
<name>A0AAD3DAQ1_9STRA</name>
<keyword evidence="7" id="KW-1185">Reference proteome</keyword>
<protein>
    <recommendedName>
        <fullName evidence="5">HMG box domain-containing protein</fullName>
    </recommendedName>
</protein>
<gene>
    <name evidence="6" type="ORF">CTEN210_16257</name>
</gene>
<dbReference type="PROSITE" id="PS50118">
    <property type="entry name" value="HMG_BOX_2"/>
    <property type="match status" value="2"/>
</dbReference>
<organism evidence="6 7">
    <name type="scientific">Chaetoceros tenuissimus</name>
    <dbReference type="NCBI Taxonomy" id="426638"/>
    <lineage>
        <taxon>Eukaryota</taxon>
        <taxon>Sar</taxon>
        <taxon>Stramenopiles</taxon>
        <taxon>Ochrophyta</taxon>
        <taxon>Bacillariophyta</taxon>
        <taxon>Coscinodiscophyceae</taxon>
        <taxon>Chaetocerotophycidae</taxon>
        <taxon>Chaetocerotales</taxon>
        <taxon>Chaetocerotaceae</taxon>
        <taxon>Chaetoceros</taxon>
    </lineage>
</organism>
<dbReference type="GO" id="GO:0003677">
    <property type="term" value="F:DNA binding"/>
    <property type="evidence" value="ECO:0007669"/>
    <property type="project" value="UniProtKB-UniRule"/>
</dbReference>
<feature type="region of interest" description="Disordered" evidence="4">
    <location>
        <begin position="157"/>
        <end position="202"/>
    </location>
</feature>
<reference evidence="6 7" key="1">
    <citation type="journal article" date="2021" name="Sci. Rep.">
        <title>The genome of the diatom Chaetoceros tenuissimus carries an ancient integrated fragment of an extant virus.</title>
        <authorList>
            <person name="Hongo Y."/>
            <person name="Kimura K."/>
            <person name="Takaki Y."/>
            <person name="Yoshida Y."/>
            <person name="Baba S."/>
            <person name="Kobayashi G."/>
            <person name="Nagasaki K."/>
            <person name="Hano T."/>
            <person name="Tomaru Y."/>
        </authorList>
    </citation>
    <scope>NUCLEOTIDE SEQUENCE [LARGE SCALE GENOMIC DNA]</scope>
    <source>
        <strain evidence="6 7">NIES-3715</strain>
    </source>
</reference>
<dbReference type="GO" id="GO:0005634">
    <property type="term" value="C:nucleus"/>
    <property type="evidence" value="ECO:0007669"/>
    <property type="project" value="UniProtKB-UniRule"/>
</dbReference>
<dbReference type="EMBL" id="BLLK01000069">
    <property type="protein sequence ID" value="GFH59781.1"/>
    <property type="molecule type" value="Genomic_DNA"/>
</dbReference>
<dbReference type="PANTHER" id="PTHR48112:SF22">
    <property type="entry name" value="MITOCHONDRIAL TRANSCRIPTION FACTOR A, ISOFORM B"/>
    <property type="match status" value="1"/>
</dbReference>
<dbReference type="Gene3D" id="1.10.30.10">
    <property type="entry name" value="High mobility group box domain"/>
    <property type="match status" value="2"/>
</dbReference>
<dbReference type="AlphaFoldDB" id="A0AAD3DAQ1"/>
<feature type="compositionally biased region" description="Acidic residues" evidence="4">
    <location>
        <begin position="87"/>
        <end position="97"/>
    </location>
</feature>
<feature type="DNA-binding region" description="HMG box" evidence="3">
    <location>
        <begin position="113"/>
        <end position="181"/>
    </location>
</feature>
<dbReference type="Pfam" id="PF00505">
    <property type="entry name" value="HMG_box"/>
    <property type="match status" value="2"/>
</dbReference>
<keyword evidence="2 3" id="KW-0539">Nucleus</keyword>
<dbReference type="InterPro" id="IPR009071">
    <property type="entry name" value="HMG_box_dom"/>
</dbReference>
<feature type="region of interest" description="Disordered" evidence="4">
    <location>
        <begin position="54"/>
        <end position="120"/>
    </location>
</feature>
<sequence length="202" mass="23418">MPRGKGRKKKDPNAPKRACSAYLFYASAIRPAVKEEFPDLSFGETQKKIAEKYKELTEDEKSKYNDMAATDRQRYEREMENYTPPSDDSDSDSDSDSDVPKRKKRKKKDPNAPKRASSAYMFFVKENRAKVKEENPDLSFGELGKLMGQKYRNLTEEEKKPYLEAAEQDKERSKRETEAYNNAKNQYVSDEEETSDEDSDSD</sequence>
<proteinExistence type="predicted"/>
<dbReference type="PANTHER" id="PTHR48112">
    <property type="entry name" value="HIGH MOBILITY GROUP PROTEIN DSP1"/>
    <property type="match status" value="1"/>
</dbReference>
<feature type="domain" description="HMG box" evidence="5">
    <location>
        <begin position="113"/>
        <end position="181"/>
    </location>
</feature>
<dbReference type="PRINTS" id="PR00886">
    <property type="entry name" value="HIGHMOBLTY12"/>
</dbReference>
<evidence type="ECO:0000313" key="7">
    <source>
        <dbReference type="Proteomes" id="UP001054902"/>
    </source>
</evidence>
<feature type="compositionally biased region" description="Polar residues" evidence="4">
    <location>
        <begin position="179"/>
        <end position="188"/>
    </location>
</feature>
<evidence type="ECO:0000256" key="4">
    <source>
        <dbReference type="SAM" id="MobiDB-lite"/>
    </source>
</evidence>
<evidence type="ECO:0000259" key="5">
    <source>
        <dbReference type="PROSITE" id="PS50118"/>
    </source>
</evidence>
<feature type="compositionally biased region" description="Acidic residues" evidence="4">
    <location>
        <begin position="189"/>
        <end position="202"/>
    </location>
</feature>
<keyword evidence="1 3" id="KW-0238">DNA-binding</keyword>
<dbReference type="FunFam" id="1.10.30.10:FF:000016">
    <property type="entry name" value="FACT complex subunit SSRP1"/>
    <property type="match status" value="2"/>
</dbReference>
<dbReference type="CDD" id="cd01390">
    <property type="entry name" value="HMG-box_NHP6-like"/>
    <property type="match status" value="1"/>
</dbReference>
<dbReference type="InterPro" id="IPR036910">
    <property type="entry name" value="HMG_box_dom_sf"/>
</dbReference>
<evidence type="ECO:0000313" key="6">
    <source>
        <dbReference type="EMBL" id="GFH59781.1"/>
    </source>
</evidence>
<dbReference type="SUPFAM" id="SSF47095">
    <property type="entry name" value="HMG-box"/>
    <property type="match status" value="2"/>
</dbReference>
<evidence type="ECO:0000256" key="2">
    <source>
        <dbReference type="ARBA" id="ARBA00023242"/>
    </source>
</evidence>
<accession>A0AAD3DAQ1</accession>
<evidence type="ECO:0000256" key="1">
    <source>
        <dbReference type="ARBA" id="ARBA00023125"/>
    </source>
</evidence>
<dbReference type="InterPro" id="IPR050342">
    <property type="entry name" value="HMGB"/>
</dbReference>
<dbReference type="Proteomes" id="UP001054902">
    <property type="component" value="Unassembled WGS sequence"/>
</dbReference>
<feature type="compositionally biased region" description="Basic and acidic residues" evidence="4">
    <location>
        <begin position="54"/>
        <end position="80"/>
    </location>
</feature>
<dbReference type="SMART" id="SM00398">
    <property type="entry name" value="HMG"/>
    <property type="match status" value="2"/>
</dbReference>
<feature type="DNA-binding region" description="HMG box" evidence="3">
    <location>
        <begin position="15"/>
        <end position="83"/>
    </location>
</feature>